<protein>
    <submittedName>
        <fullName evidence="1">Uncharacterized protein</fullName>
    </submittedName>
</protein>
<name>A0AAP3AMQ7_RIEAN</name>
<accession>A0AAP3AMQ7</accession>
<gene>
    <name evidence="1" type="ORF">OKE68_10595</name>
</gene>
<dbReference type="EMBL" id="JAOZYT010000096">
    <property type="protein sequence ID" value="MCW0524760.1"/>
    <property type="molecule type" value="Genomic_DNA"/>
</dbReference>
<evidence type="ECO:0000313" key="1">
    <source>
        <dbReference type="EMBL" id="MCW0524760.1"/>
    </source>
</evidence>
<dbReference type="AlphaFoldDB" id="A0AAP3AMQ7"/>
<reference evidence="1" key="1">
    <citation type="submission" date="2022-10" db="EMBL/GenBank/DDBJ databases">
        <title>Sifting through the core-genome to identify putative cross-protective antigens against Riemerella anatipestifer.</title>
        <authorList>
            <person name="Zheng X."/>
            <person name="Zhang W."/>
        </authorList>
    </citation>
    <scope>NUCLEOTIDE SEQUENCE</scope>
    <source>
        <strain evidence="1">ZWRA178</strain>
    </source>
</reference>
<dbReference type="Proteomes" id="UP001207440">
    <property type="component" value="Unassembled WGS sequence"/>
</dbReference>
<organism evidence="1 2">
    <name type="scientific">Riemerella anatipestifer</name>
    <name type="common">Moraxella anatipestifer</name>
    <dbReference type="NCBI Taxonomy" id="34085"/>
    <lineage>
        <taxon>Bacteria</taxon>
        <taxon>Pseudomonadati</taxon>
        <taxon>Bacteroidota</taxon>
        <taxon>Flavobacteriia</taxon>
        <taxon>Flavobacteriales</taxon>
        <taxon>Weeksellaceae</taxon>
        <taxon>Riemerella</taxon>
    </lineage>
</organism>
<comment type="caution">
    <text evidence="1">The sequence shown here is derived from an EMBL/GenBank/DDBJ whole genome shotgun (WGS) entry which is preliminary data.</text>
</comment>
<dbReference type="RefSeq" id="WP_214193802.1">
    <property type="nucleotide sequence ID" value="NZ_CP081925.1"/>
</dbReference>
<proteinExistence type="predicted"/>
<evidence type="ECO:0000313" key="2">
    <source>
        <dbReference type="Proteomes" id="UP001207440"/>
    </source>
</evidence>
<sequence length="303" mass="35303">MLSIKTKTIKLLAYDIDNEDIKAPYSDLFEKLKEKLGYGESADTRRMKLNLSSSDEDLLSDFAITDRYVYGVMWRISPSKEIPRIPDDYFSNPKIQIDDIFNNDEKIQLTCKEHYYFALNNHFLVTNLPKSRIKSLEVYLNWLLLATRGDKSYNFTSKIKVSEQIKLNEIKHISLKSSQKKEKNENGFKVFGLGTELLKKLISDTKNLDDIVRSNIFSSRLLISISKPRKMPQQEYEKLLGTYMTPISHADGVSFKLKNGKTISGENMLQYKEVEIELIDDNRISERDLVLEMEKYLRELKNL</sequence>